<name>A0A0F9UXS0_9ZZZZ</name>
<organism evidence="1">
    <name type="scientific">marine sediment metagenome</name>
    <dbReference type="NCBI Taxonomy" id="412755"/>
    <lineage>
        <taxon>unclassified sequences</taxon>
        <taxon>metagenomes</taxon>
        <taxon>ecological metagenomes</taxon>
    </lineage>
</organism>
<gene>
    <name evidence="1" type="ORF">LCGC14_0476130</name>
</gene>
<dbReference type="EMBL" id="LAZR01000512">
    <property type="protein sequence ID" value="KKN66021.1"/>
    <property type="molecule type" value="Genomic_DNA"/>
</dbReference>
<protein>
    <submittedName>
        <fullName evidence="1">Uncharacterized protein</fullName>
    </submittedName>
</protein>
<dbReference type="AlphaFoldDB" id="A0A0F9UXS0"/>
<evidence type="ECO:0000313" key="1">
    <source>
        <dbReference type="EMBL" id="KKN66021.1"/>
    </source>
</evidence>
<sequence>MPLVTPNDTEGKDDFMSRCMGDGTMSSEFPAQEQRAAVCHSQWQRGKKRKVITAVTKARRKGKI</sequence>
<proteinExistence type="predicted"/>
<accession>A0A0F9UXS0</accession>
<comment type="caution">
    <text evidence="1">The sequence shown here is derived from an EMBL/GenBank/DDBJ whole genome shotgun (WGS) entry which is preliminary data.</text>
</comment>
<reference evidence="1" key="1">
    <citation type="journal article" date="2015" name="Nature">
        <title>Complex archaea that bridge the gap between prokaryotes and eukaryotes.</title>
        <authorList>
            <person name="Spang A."/>
            <person name="Saw J.H."/>
            <person name="Jorgensen S.L."/>
            <person name="Zaremba-Niedzwiedzka K."/>
            <person name="Martijn J."/>
            <person name="Lind A.E."/>
            <person name="van Eijk R."/>
            <person name="Schleper C."/>
            <person name="Guy L."/>
            <person name="Ettema T.J."/>
        </authorList>
    </citation>
    <scope>NUCLEOTIDE SEQUENCE</scope>
</reference>